<name>A0A367KNM0_RHIST</name>
<accession>A0A367KNM0</accession>
<dbReference type="PANTHER" id="PTHR48094:SF11">
    <property type="entry name" value="GLUTATHIONE-INDEPENDENT GLYOXALASE HSP31-RELATED"/>
    <property type="match status" value="1"/>
</dbReference>
<evidence type="ECO:0000313" key="6">
    <source>
        <dbReference type="EMBL" id="RCI03793.1"/>
    </source>
</evidence>
<dbReference type="Gene3D" id="3.40.50.880">
    <property type="match status" value="1"/>
</dbReference>
<dbReference type="InterPro" id="IPR050325">
    <property type="entry name" value="Prot/Nucl_acid_deglycase"/>
</dbReference>
<dbReference type="STRING" id="4846.A0A367KNM0"/>
<dbReference type="PANTHER" id="PTHR48094">
    <property type="entry name" value="PROTEIN/NUCLEIC ACID DEGLYCASE DJ-1-RELATED"/>
    <property type="match status" value="1"/>
</dbReference>
<reference evidence="6 7" key="1">
    <citation type="journal article" date="2018" name="G3 (Bethesda)">
        <title>Phylogenetic and Phylogenomic Definition of Rhizopus Species.</title>
        <authorList>
            <person name="Gryganskyi A.P."/>
            <person name="Golan J."/>
            <person name="Dolatabadi S."/>
            <person name="Mondo S."/>
            <person name="Robb S."/>
            <person name="Idnurm A."/>
            <person name="Muszewska A."/>
            <person name="Steczkiewicz K."/>
            <person name="Masonjones S."/>
            <person name="Liao H.L."/>
            <person name="Gajdeczka M.T."/>
            <person name="Anike F."/>
            <person name="Vuek A."/>
            <person name="Anishchenko I.M."/>
            <person name="Voigt K."/>
            <person name="de Hoog G.S."/>
            <person name="Smith M.E."/>
            <person name="Heitman J."/>
            <person name="Vilgalys R."/>
            <person name="Stajich J.E."/>
        </authorList>
    </citation>
    <scope>NUCLEOTIDE SEQUENCE [LARGE SCALE GENOMIC DNA]</scope>
    <source>
        <strain evidence="6 7">LSU 92-RS-03</strain>
    </source>
</reference>
<evidence type="ECO:0000256" key="5">
    <source>
        <dbReference type="ARBA" id="ARBA00048082"/>
    </source>
</evidence>
<gene>
    <name evidence="6" type="ORF">CU098_012479</name>
</gene>
<keyword evidence="3" id="KW-0456">Lyase</keyword>
<comment type="catalytic activity">
    <reaction evidence="5">
        <text>methylglyoxal + H2O = (R)-lactate + H(+)</text>
        <dbReference type="Rhea" id="RHEA:27754"/>
        <dbReference type="ChEBI" id="CHEBI:15377"/>
        <dbReference type="ChEBI" id="CHEBI:15378"/>
        <dbReference type="ChEBI" id="CHEBI:16004"/>
        <dbReference type="ChEBI" id="CHEBI:17158"/>
        <dbReference type="EC" id="4.2.1.130"/>
    </reaction>
</comment>
<evidence type="ECO:0000313" key="7">
    <source>
        <dbReference type="Proteomes" id="UP000253551"/>
    </source>
</evidence>
<sequence>MTRKFLHVVAAKGSKEQDDKSNMHISFQKRIRNYLTKIEEISRFNSDPLFDAERHSKYSFMGKPKKYINTRIRVKIAHYYLLIKNMSLPRKVLLAVTSYNEPFYPDGKKTGLFYTEALHPYLTFVKAGFEVDIATETGTYGVDEHSVTDQFLSEDDKKIYNDDSHPFNILLNKKLHKASDLDPKQYGIFFGSAGHATLYDYPHAKGLIAIAEDIYSRGGIVSAVCHGPAILPFVKDTKTGKPVIEGRTITGFTTEGEVQMSILDKLKQDKVLTVEEHAANVGAHYVAPSSPFADCSKTDGRVVTGANPASAHSTADAAVAAFEKA</sequence>
<dbReference type="GO" id="GO:0019172">
    <property type="term" value="F:glyoxalase III activity"/>
    <property type="evidence" value="ECO:0007669"/>
    <property type="project" value="UniProtKB-EC"/>
</dbReference>
<organism evidence="6 7">
    <name type="scientific">Rhizopus stolonifer</name>
    <name type="common">Rhizopus nigricans</name>
    <dbReference type="NCBI Taxonomy" id="4846"/>
    <lineage>
        <taxon>Eukaryota</taxon>
        <taxon>Fungi</taxon>
        <taxon>Fungi incertae sedis</taxon>
        <taxon>Mucoromycota</taxon>
        <taxon>Mucoromycotina</taxon>
        <taxon>Mucoromycetes</taxon>
        <taxon>Mucorales</taxon>
        <taxon>Mucorineae</taxon>
        <taxon>Rhizopodaceae</taxon>
        <taxon>Rhizopus</taxon>
    </lineage>
</organism>
<dbReference type="SUPFAM" id="SSF52317">
    <property type="entry name" value="Class I glutamine amidotransferase-like"/>
    <property type="match status" value="1"/>
</dbReference>
<dbReference type="GO" id="GO:0019243">
    <property type="term" value="P:methylglyoxal catabolic process to D-lactate via S-lactoyl-glutathione"/>
    <property type="evidence" value="ECO:0007669"/>
    <property type="project" value="TreeGrafter"/>
</dbReference>
<evidence type="ECO:0000256" key="3">
    <source>
        <dbReference type="ARBA" id="ARBA00023239"/>
    </source>
</evidence>
<dbReference type="InterPro" id="IPR029062">
    <property type="entry name" value="Class_I_gatase-like"/>
</dbReference>
<evidence type="ECO:0000256" key="1">
    <source>
        <dbReference type="ARBA" id="ARBA00013134"/>
    </source>
</evidence>
<evidence type="ECO:0000256" key="2">
    <source>
        <dbReference type="ARBA" id="ARBA00023016"/>
    </source>
</evidence>
<evidence type="ECO:0000256" key="4">
    <source>
        <dbReference type="ARBA" id="ARBA00038493"/>
    </source>
</evidence>
<dbReference type="AlphaFoldDB" id="A0A367KNM0"/>
<dbReference type="Proteomes" id="UP000253551">
    <property type="component" value="Unassembled WGS sequence"/>
</dbReference>
<keyword evidence="7" id="KW-1185">Reference proteome</keyword>
<protein>
    <recommendedName>
        <fullName evidence="1">D-lactate dehydratase</fullName>
        <ecNumber evidence="1">4.2.1.130</ecNumber>
    </recommendedName>
</protein>
<proteinExistence type="inferred from homology"/>
<comment type="similarity">
    <text evidence="4">Belongs to the peptidase C56 family. HSP31-like subfamily.</text>
</comment>
<dbReference type="FunFam" id="3.40.50.880:FF:000051">
    <property type="entry name" value="Glutathione-independent glyoxalase HSP31"/>
    <property type="match status" value="1"/>
</dbReference>
<dbReference type="EMBL" id="PJQM01000894">
    <property type="protein sequence ID" value="RCI03793.1"/>
    <property type="molecule type" value="Genomic_DNA"/>
</dbReference>
<dbReference type="EC" id="4.2.1.130" evidence="1"/>
<comment type="caution">
    <text evidence="6">The sequence shown here is derived from an EMBL/GenBank/DDBJ whole genome shotgun (WGS) entry which is preliminary data.</text>
</comment>
<keyword evidence="2" id="KW-0346">Stress response</keyword>
<dbReference type="OrthoDB" id="543156at2759"/>
<dbReference type="GO" id="GO:0005737">
    <property type="term" value="C:cytoplasm"/>
    <property type="evidence" value="ECO:0007669"/>
    <property type="project" value="TreeGrafter"/>
</dbReference>